<feature type="repeat" description="WD" evidence="10">
    <location>
        <begin position="1110"/>
        <end position="1154"/>
    </location>
</feature>
<feature type="region of interest" description="Disordered" evidence="11">
    <location>
        <begin position="1659"/>
        <end position="1679"/>
    </location>
</feature>
<feature type="transmembrane region" description="Helical" evidence="12">
    <location>
        <begin position="2136"/>
        <end position="2158"/>
    </location>
</feature>
<evidence type="ECO:0000256" key="2">
    <source>
        <dbReference type="ARBA" id="ARBA00022448"/>
    </source>
</evidence>
<evidence type="ECO:0000256" key="4">
    <source>
        <dbReference type="ARBA" id="ARBA00022658"/>
    </source>
</evidence>
<feature type="region of interest" description="Disordered" evidence="11">
    <location>
        <begin position="1901"/>
        <end position="1930"/>
    </location>
</feature>
<evidence type="ECO:0000313" key="15">
    <source>
        <dbReference type="Proteomes" id="UP000246464"/>
    </source>
</evidence>
<keyword evidence="7 12" id="KW-1133">Transmembrane helix</keyword>
<evidence type="ECO:0000256" key="8">
    <source>
        <dbReference type="ARBA" id="ARBA00023136"/>
    </source>
</evidence>
<feature type="transmembrane region" description="Helical" evidence="12">
    <location>
        <begin position="1519"/>
        <end position="1541"/>
    </location>
</feature>
<keyword evidence="15" id="KW-1185">Reference proteome</keyword>
<evidence type="ECO:0000259" key="13">
    <source>
        <dbReference type="PROSITE" id="PS50211"/>
    </source>
</evidence>
<dbReference type="InterPro" id="IPR036322">
    <property type="entry name" value="WD40_repeat_dom_sf"/>
</dbReference>
<feature type="transmembrane region" description="Helical" evidence="12">
    <location>
        <begin position="2000"/>
        <end position="2022"/>
    </location>
</feature>
<keyword evidence="8 12" id="KW-0472">Membrane</keyword>
<gene>
    <name evidence="14" type="ORF">SMAX5B_015937</name>
</gene>
<feature type="region of interest" description="Disordered" evidence="11">
    <location>
        <begin position="570"/>
        <end position="601"/>
    </location>
</feature>
<dbReference type="PANTHER" id="PTHR12296:SF21">
    <property type="entry name" value="DENN DOMAIN-CONTAINING PROTEIN 3"/>
    <property type="match status" value="1"/>
</dbReference>
<dbReference type="InterPro" id="IPR037516">
    <property type="entry name" value="Tripartite_DENN"/>
</dbReference>
<reference evidence="14 15" key="1">
    <citation type="submission" date="2017-12" db="EMBL/GenBank/DDBJ databases">
        <title>Integrating genomic resources of turbot (Scophthalmus maximus) in depth evaluation of genetic and physical mapping variation across individuals.</title>
        <authorList>
            <person name="Martinez P."/>
        </authorList>
    </citation>
    <scope>NUCLEOTIDE SEQUENCE [LARGE SCALE GENOMIC DNA]</scope>
</reference>
<keyword evidence="5 12" id="KW-0812">Transmembrane</keyword>
<keyword evidence="6" id="KW-0769">Symport</keyword>
<feature type="compositionally biased region" description="Basic and acidic residues" evidence="11">
    <location>
        <begin position="1321"/>
        <end position="1342"/>
    </location>
</feature>
<feature type="compositionally biased region" description="Basic residues" evidence="11">
    <location>
        <begin position="1902"/>
        <end position="1915"/>
    </location>
</feature>
<dbReference type="Gene3D" id="1.20.1250.20">
    <property type="entry name" value="MFS general substrate transporter like domains"/>
    <property type="match status" value="2"/>
</dbReference>
<keyword evidence="3" id="KW-0597">Phosphoprotein</keyword>
<dbReference type="InterPro" id="IPR001194">
    <property type="entry name" value="cDENN_dom"/>
</dbReference>
<dbReference type="STRING" id="52904.ENSSMAP00000009126"/>
<dbReference type="SUPFAM" id="SSF50978">
    <property type="entry name" value="WD40 repeat-like"/>
    <property type="match status" value="1"/>
</dbReference>
<dbReference type="InterPro" id="IPR036259">
    <property type="entry name" value="MFS_trans_sf"/>
</dbReference>
<dbReference type="Pfam" id="PF25570">
    <property type="entry name" value="TPR_DENND3"/>
    <property type="match status" value="1"/>
</dbReference>
<dbReference type="InterPro" id="IPR011701">
    <property type="entry name" value="MFS"/>
</dbReference>
<evidence type="ECO:0000256" key="11">
    <source>
        <dbReference type="SAM" id="MobiDB-lite"/>
    </source>
</evidence>
<dbReference type="Gene3D" id="3.40.50.11500">
    <property type="match status" value="1"/>
</dbReference>
<dbReference type="InterPro" id="IPR005112">
    <property type="entry name" value="dDENN_dom"/>
</dbReference>
<dbReference type="InterPro" id="IPR051696">
    <property type="entry name" value="DENN_Domain_GEFs"/>
</dbReference>
<dbReference type="Pfam" id="PF02141">
    <property type="entry name" value="DENN"/>
    <property type="match status" value="1"/>
</dbReference>
<sequence length="2223" mass="247569">MEKRKYEKKNKWEDGQTVLVLGFSLKLQLMQVRCLFFDLFTQTERDAAGYQCLCLDVMADLPSGLLEACVVVGAPADKLRDIYQIHQQSKLSEHPLLDAEVLQVHAPPFVSKETNSSQAIGPAFSRVQRRRSFIKKKRRDRAAESLSNGDTANRAEVSSATEDISVPKDLDLIALPQLCFPGGLQLANEQKEDSYHFLVFTDLFGNRTHGVVVQYYRAVQSCQEGVVQNGHRWNSSKSRLYAPFAVCIISKFPYYNALRECLSCLLVQIRPARQADIEETIKEFSAKLSLVPLPPPGQLHVSFSLRPLQVVLPSRDDQDSPVIDINLHLPFLCFTHTTLLQVLSCLLQEQRLVLFSSDWARLTLVAESLLLYLQPLSWQQPYVPVLSRGMLDFLMAPTAFLMGCHISHFEEVAAETEDLILVNIDDGIIQSSWSESINLPAVPLAAAESFMSRAECLLLHYDLELCHLGVGTDANALRCQRRDWQRRLNTQIQNIALELVVNIFRGVQDFLNHEHRVFNSEEFLRTREPADQCFYKEVLDTHIFHSFLRDRLNRKRDTFSRMEQNMRNNGLRNGAMTEFPRRPPMSELSRTGYSSCASPSDRLSKRLGASLPNLEQPASDATTGISISRPASLRKMTPDIGLKFPQKAVKVFRLPEFPPPLAYHYVQNYYSDMVASLGKAINGTPPEESALLARYHYLRGLVNTVSNRRLDALEDFQSLYKTDSDIFPLQMVKSLVDSLPEGERIQADRRPELKRLISRVKRDQERERARHGNGQEEGAVKRFQLPKKYMQQEEFVKCVQESGIVKDQGTIHRLFDALTVGHQKQIGPELFRVFYTIWKETEAEAQEVCLPASVLEHIEPSECVFKLSSSVKTSRGVGKIAMTQRRLFLLTDGRPGYVEVAQYRDLEEVKVSSAPFLLLRIPSLKLRIRGRKESFEANLKTETELWNLMVKEMWAGRNMADQHKDPQYMQQALTNALLMDAAVGSLQSSKAIYAASKLAHFDRIKMEVPMMVPKTTAETLKHKINPSLELAAPQPVDVLLYTPGQLWVAVSGGKVMVFDASSWSLTHTCHVGNARLNCMLGVDKDQVWMGSEDSVIYIISMVAMVCNRQLTEHRAEVTGLALDTDKYSQKVAYSCSAEGTVMVWDVSTLQVKRHFRLSSDRLLSVCIWNGTLWCCSRDSLMEVWRNGSLKHRLNLPEQQKGSTATFSSVLLLPEREELWSVCVDSGEVCIWYTKDPTKPFHRVALQDCSGCNCIIKVKNQVWVGGVGRSSTKGKIYILDAERHQVLKELHGHNDKVTALCSAEDRPGVSCGRSGEPSAAERLSERAAGEGGRRGNSRHDPTRPGEVSTASGEHTAMEGFRRRCLSKGCACFPVACMPSTMPPQNTEADAMQVESLVGGANDKNSTTSGLDEEKGGAGGEADGSGVGRGGRGGGEELASEASIEGIPLKRWVMHGAVMFGREFCYAMETALVTPVLLQIGLPEQYYSLTWFLSPVLGLMFTPLIGSASDRCTLRWGRRRPFILALCIGTLLGVALFLNGSLIGLSLGDELGRQPIGIVLTVLGVVVLDFSADATEGPIRAYLLDVADTEEQDMALNIHAASAGLGGAVGYALGGLDWTHTFLGVVFKSQEQILFVFAAILFSFSVVLHLFSIEEQQYSPQHDRLDQESPDPTNQQLAANGRTGLLAPKLEMIGEDETMDSYDLYDPYEDDQSERGDTDMDFLEVELVRSKSDSVLAMADCTLDHLDHEALFLCHIEPSIFADRLSPYHGSPPTASSFFNTNHSTPPPRISRLSAFLQEMENDDGQEALLNNQLNEQRTLNGRLLAGVTNADGNNINSLSSKAASTGAPTKQTRYRHTFYRQPSCTFSYYGRVGSHRYRYRRANAAFLIKSSRSMNDLYEVEARHRRRSRQRNRHRSGNTNSSSGDTESEEGEVETTVRLLWLSMLKMPPELLRLCACHLLTWFSIIAEAVFFTDFMGQVIYHGDPTAPTNSTLLENYHKGVQMGCWGLVIYAMTAATCSALLQKYLDNFDLSIKVIYILGTLGFSIGTAIMAIFPNVYVSMVMISSMGIISMSISYCPYALLGQYHEMKEYIEHSPGNSRRGFGIDCAILSCQVYISQILVASGLGAVVEAVGSVRVIPLMASGGSLLGFFTACFLVIYPSPNHGDGESAKASEKRALTTLENPKSSEAAVAVVIEKPSFLKLNKEGKATTTTSSCHTENESAL</sequence>
<evidence type="ECO:0000256" key="9">
    <source>
        <dbReference type="ARBA" id="ARBA00038193"/>
    </source>
</evidence>
<dbReference type="Pfam" id="PF07690">
    <property type="entry name" value="MFS_1"/>
    <property type="match status" value="1"/>
</dbReference>
<feature type="region of interest" description="Disordered" evidence="11">
    <location>
        <begin position="134"/>
        <end position="160"/>
    </location>
</feature>
<dbReference type="SMART" id="SM00799">
    <property type="entry name" value="DENN"/>
    <property type="match status" value="1"/>
</dbReference>
<feature type="transmembrane region" description="Helical" evidence="12">
    <location>
        <begin position="2102"/>
        <end position="2124"/>
    </location>
</feature>
<feature type="transmembrane region" description="Helical" evidence="12">
    <location>
        <begin position="1950"/>
        <end position="1980"/>
    </location>
</feature>
<dbReference type="GO" id="GO:0032483">
    <property type="term" value="P:regulation of Rab protein signal transduction"/>
    <property type="evidence" value="ECO:0007669"/>
    <property type="project" value="TreeGrafter"/>
</dbReference>
<dbReference type="GO" id="GO:0005351">
    <property type="term" value="F:carbohydrate:proton symporter activity"/>
    <property type="evidence" value="ECO:0007669"/>
    <property type="project" value="UniProtKB-ARBA"/>
</dbReference>
<evidence type="ECO:0000256" key="7">
    <source>
        <dbReference type="ARBA" id="ARBA00022989"/>
    </source>
</evidence>
<feature type="transmembrane region" description="Helical" evidence="12">
    <location>
        <begin position="1553"/>
        <end position="1572"/>
    </location>
</feature>
<dbReference type="PANTHER" id="PTHR12296">
    <property type="entry name" value="DENN DOMAIN-CONTAINING PROTEIN 4"/>
    <property type="match status" value="1"/>
</dbReference>
<keyword evidence="4" id="KW-0344">Guanine-nucleotide releasing factor</keyword>
<dbReference type="FunFam" id="1.20.1250.20:FF:000069">
    <property type="entry name" value="Solute carrier family 45 member 4"/>
    <property type="match status" value="1"/>
</dbReference>
<name>A0A2U9D3T9_SCOMX</name>
<evidence type="ECO:0000256" key="3">
    <source>
        <dbReference type="ARBA" id="ARBA00022553"/>
    </source>
</evidence>
<organism evidence="14 15">
    <name type="scientific">Scophthalmus maximus</name>
    <name type="common">Turbot</name>
    <name type="synonym">Psetta maxima</name>
    <dbReference type="NCBI Taxonomy" id="52904"/>
    <lineage>
        <taxon>Eukaryota</taxon>
        <taxon>Metazoa</taxon>
        <taxon>Chordata</taxon>
        <taxon>Craniata</taxon>
        <taxon>Vertebrata</taxon>
        <taxon>Euteleostomi</taxon>
        <taxon>Actinopterygii</taxon>
        <taxon>Neopterygii</taxon>
        <taxon>Teleostei</taxon>
        <taxon>Neoteleostei</taxon>
        <taxon>Acanthomorphata</taxon>
        <taxon>Carangaria</taxon>
        <taxon>Pleuronectiformes</taxon>
        <taxon>Pleuronectoidei</taxon>
        <taxon>Scophthalmidae</taxon>
        <taxon>Scophthalmus</taxon>
    </lineage>
</organism>
<evidence type="ECO:0000256" key="6">
    <source>
        <dbReference type="ARBA" id="ARBA00022847"/>
    </source>
</evidence>
<keyword evidence="2" id="KW-0813">Transport</keyword>
<feature type="compositionally biased region" description="Polar residues" evidence="11">
    <location>
        <begin position="588"/>
        <end position="598"/>
    </location>
</feature>
<dbReference type="InterPro" id="IPR001680">
    <property type="entry name" value="WD40_rpt"/>
</dbReference>
<dbReference type="InterPro" id="IPR057977">
    <property type="entry name" value="TPR_DENND3"/>
</dbReference>
<feature type="transmembrane region" description="Helical" evidence="12">
    <location>
        <begin position="1592"/>
        <end position="1611"/>
    </location>
</feature>
<dbReference type="PROSITE" id="PS50082">
    <property type="entry name" value="WD_REPEATS_2"/>
    <property type="match status" value="1"/>
</dbReference>
<feature type="domain" description="UDENN" evidence="13">
    <location>
        <begin position="132"/>
        <end position="558"/>
    </location>
</feature>
<comment type="similarity">
    <text evidence="9">Belongs to the glycoside-pentoside-hexuronide (GPH) cation symporter transporter (TC 2.A.2) family.</text>
</comment>
<protein>
    <submittedName>
        <fullName evidence="14">Putative DENN domain-containing protein 3-like</fullName>
    </submittedName>
</protein>
<dbReference type="InterPro" id="IPR015943">
    <property type="entry name" value="WD40/YVTN_repeat-like_dom_sf"/>
</dbReference>
<dbReference type="GO" id="GO:0005085">
    <property type="term" value="F:guanyl-nucleotide exchange factor activity"/>
    <property type="evidence" value="ECO:0007669"/>
    <property type="project" value="UniProtKB-KW"/>
</dbReference>
<feature type="region of interest" description="Disordered" evidence="11">
    <location>
        <begin position="1398"/>
        <end position="1435"/>
    </location>
</feature>
<dbReference type="InterPro" id="IPR043153">
    <property type="entry name" value="DENN_C"/>
</dbReference>
<dbReference type="SMART" id="SM00320">
    <property type="entry name" value="WD40"/>
    <property type="match status" value="3"/>
</dbReference>
<keyword evidence="10" id="KW-0853">WD repeat</keyword>
<proteinExistence type="inferred from homology"/>
<dbReference type="PROSITE" id="PS50211">
    <property type="entry name" value="DENN"/>
    <property type="match status" value="1"/>
</dbReference>
<feature type="compositionally biased region" description="Gly residues" evidence="11">
    <location>
        <begin position="1415"/>
        <end position="1431"/>
    </location>
</feature>
<dbReference type="EMBL" id="CP026264">
    <property type="protein sequence ID" value="AWP21572.1"/>
    <property type="molecule type" value="Genomic_DNA"/>
</dbReference>
<evidence type="ECO:0000313" key="14">
    <source>
        <dbReference type="EMBL" id="AWP21572.1"/>
    </source>
</evidence>
<evidence type="ECO:0000256" key="1">
    <source>
        <dbReference type="ARBA" id="ARBA00004141"/>
    </source>
</evidence>
<feature type="compositionally biased region" description="Polar residues" evidence="11">
    <location>
        <begin position="145"/>
        <end position="160"/>
    </location>
</feature>
<evidence type="ECO:0000256" key="12">
    <source>
        <dbReference type="SAM" id="Phobius"/>
    </source>
</evidence>
<dbReference type="SUPFAM" id="SSF103473">
    <property type="entry name" value="MFS general substrate transporter"/>
    <property type="match status" value="1"/>
</dbReference>
<dbReference type="Gene3D" id="2.130.10.10">
    <property type="entry name" value="YVTN repeat-like/Quinoprotein amine dehydrogenase"/>
    <property type="match status" value="1"/>
</dbReference>
<feature type="transmembrane region" description="Helical" evidence="12">
    <location>
        <begin position="2034"/>
        <end position="2053"/>
    </location>
</feature>
<dbReference type="Proteomes" id="UP000246464">
    <property type="component" value="Chromosome 22"/>
</dbReference>
<dbReference type="Gene3D" id="3.30.450.200">
    <property type="match status" value="1"/>
</dbReference>
<feature type="region of interest" description="Disordered" evidence="11">
    <location>
        <begin position="1304"/>
        <end position="1353"/>
    </location>
</feature>
<comment type="subcellular location">
    <subcellularLocation>
        <location evidence="1">Membrane</location>
        <topology evidence="1">Multi-pass membrane protein</topology>
    </subcellularLocation>
</comment>
<evidence type="ECO:0000256" key="10">
    <source>
        <dbReference type="PROSITE-ProRule" id="PRU00221"/>
    </source>
</evidence>
<dbReference type="GO" id="GO:0016020">
    <property type="term" value="C:membrane"/>
    <property type="evidence" value="ECO:0007669"/>
    <property type="project" value="UniProtKB-SubCell"/>
</dbReference>
<evidence type="ECO:0000256" key="5">
    <source>
        <dbReference type="ARBA" id="ARBA00022692"/>
    </source>
</evidence>
<dbReference type="SMART" id="SM00801">
    <property type="entry name" value="dDENN"/>
    <property type="match status" value="1"/>
</dbReference>
<accession>A0A2U9D3T9</accession>
<feature type="transmembrane region" description="Helical" evidence="12">
    <location>
        <begin position="1484"/>
        <end position="1507"/>
    </location>
</feature>
<dbReference type="GO" id="GO:0031410">
    <property type="term" value="C:cytoplasmic vesicle"/>
    <property type="evidence" value="ECO:0007669"/>
    <property type="project" value="TreeGrafter"/>
</dbReference>
<feature type="transmembrane region" description="Helical" evidence="12">
    <location>
        <begin position="2059"/>
        <end position="2081"/>
    </location>
</feature>
<feature type="transmembrane region" description="Helical" evidence="12">
    <location>
        <begin position="1631"/>
        <end position="1649"/>
    </location>
</feature>